<dbReference type="KEGG" id="vsp:VS_II0955"/>
<dbReference type="STRING" id="575788.VS_II0955"/>
<evidence type="ECO:0000313" key="1">
    <source>
        <dbReference type="EMBL" id="CAV26821.1"/>
    </source>
</evidence>
<gene>
    <name evidence="1" type="ordered locus">VS_II0955</name>
</gene>
<dbReference type="HOGENOM" id="CLU_701967_0_0_6"/>
<dbReference type="EMBL" id="FM954973">
    <property type="protein sequence ID" value="CAV26821.1"/>
    <property type="molecule type" value="Genomic_DNA"/>
</dbReference>
<organism evidence="1 2">
    <name type="scientific">Vibrio atlanticus (strain LGP32)</name>
    <name type="common">Vibrio splendidus (strain Mel32)</name>
    <dbReference type="NCBI Taxonomy" id="575788"/>
    <lineage>
        <taxon>Bacteria</taxon>
        <taxon>Pseudomonadati</taxon>
        <taxon>Pseudomonadota</taxon>
        <taxon>Gammaproteobacteria</taxon>
        <taxon>Vibrionales</taxon>
        <taxon>Vibrionaceae</taxon>
        <taxon>Vibrio</taxon>
    </lineage>
</organism>
<name>B7VTP2_VIBA3</name>
<dbReference type="eggNOG" id="ENOG5031NA0">
    <property type="taxonomic scope" value="Bacteria"/>
</dbReference>
<dbReference type="Proteomes" id="UP000009100">
    <property type="component" value="Chromosome 2"/>
</dbReference>
<evidence type="ECO:0000313" key="2">
    <source>
        <dbReference type="Proteomes" id="UP000009100"/>
    </source>
</evidence>
<accession>B7VTP2</accession>
<dbReference type="InterPro" id="IPR032871">
    <property type="entry name" value="AHH_dom_containing"/>
</dbReference>
<dbReference type="AlphaFoldDB" id="B7VTP2"/>
<sequence length="393" mass="45497">MGYRENLLNAIEGDHDHPLNCGVPMQIHHLLSKKGAIESGNKSILESYGYDINEIGNLVALPSTFAGACHLEIQLHRGNHISFSNSDDDDELYHDYVQKLMVKTLKKIEKECEEGSAKKVQSRMNSKSKVLLSDMKSFRIRLTRVHKYFKNGNCGCNGLGTKIDKFSIDDLAKSENKDDNICNRNHSEFTRYKKRVYTLEVGSVNYNNEYYVMTPNFDMVGFKVIPTESTALRRFHYRKQIYGEPALRFYSKGNKIIDNTMPMLFCTPSVIISESLKELIDDNIYGGSLYPVIINEECDNYFLINIYEELDCWDRSKSTYEQQDPDEDPHVINYHLDVDVLDKIKESERLLFKMGGDDLSPFIVHDKIKRKIEKKVPYVNFFSLETYQLGDEY</sequence>
<dbReference type="Pfam" id="PF14412">
    <property type="entry name" value="AHH"/>
    <property type="match status" value="1"/>
</dbReference>
<reference evidence="1 2" key="1">
    <citation type="submission" date="2009-02" db="EMBL/GenBank/DDBJ databases">
        <title>Vibrio splendidus str. LGP32 complete genome.</title>
        <authorList>
            <person name="Mazel D."/>
            <person name="Le Roux F."/>
        </authorList>
    </citation>
    <scope>NUCLEOTIDE SEQUENCE [LARGE SCALE GENOMIC DNA]</scope>
    <source>
        <strain evidence="1 2">LGP32</strain>
    </source>
</reference>
<proteinExistence type="predicted"/>
<protein>
    <submittedName>
        <fullName evidence="1">Uncharacterized protein</fullName>
    </submittedName>
</protein>